<gene>
    <name evidence="1" type="ORF">SAMN05877838_1366</name>
</gene>
<name>A0A286I927_9HYPH</name>
<accession>A0A286I927</accession>
<proteinExistence type="predicted"/>
<protein>
    <submittedName>
        <fullName evidence="1">Maleate isomerase</fullName>
    </submittedName>
</protein>
<keyword evidence="2" id="KW-1185">Reference proteome</keyword>
<dbReference type="Gene3D" id="3.40.50.12500">
    <property type="match status" value="1"/>
</dbReference>
<dbReference type="RefSeq" id="WP_097106177.1">
    <property type="nucleotide sequence ID" value="NZ_OCPC01000001.1"/>
</dbReference>
<dbReference type="PIRSF" id="PIRSF015736">
    <property type="entry name" value="MI"/>
    <property type="match status" value="1"/>
</dbReference>
<dbReference type="Proteomes" id="UP000219465">
    <property type="component" value="Unassembled WGS sequence"/>
</dbReference>
<sequence>MNDISVSRSGEPVRFNDPGVTARFGLIALATDLTSERDLYRQLPRKDVSIHVTRVAFENPTTPANLRKMAPRLTEAAQLLAPLQPLKAICYSCTAASVAIGDDPVRASIQAGIGDVPVITPSAAARMAFAALGVRRIAVLTPYSVETTEQMAAYFTRHGMELTNVECLGLEDDRDMARVSDQTILGAAMSVDTADAEALFISCTGLPAINVIAELETRIGKPVVTSNQASAWAMARLGGFADYWPAQFGQLFGCALPDDGFGEAA</sequence>
<dbReference type="Pfam" id="PF17645">
    <property type="entry name" value="Amdase"/>
    <property type="match status" value="1"/>
</dbReference>
<evidence type="ECO:0000313" key="2">
    <source>
        <dbReference type="Proteomes" id="UP000219465"/>
    </source>
</evidence>
<keyword evidence="1" id="KW-0413">Isomerase</keyword>
<dbReference type="PANTHER" id="PTHR40267:SF1">
    <property type="entry name" value="BLR3294 PROTEIN"/>
    <property type="match status" value="1"/>
</dbReference>
<dbReference type="AlphaFoldDB" id="A0A286I927"/>
<dbReference type="PANTHER" id="PTHR40267">
    <property type="entry name" value="BLR3294 PROTEIN"/>
    <property type="match status" value="1"/>
</dbReference>
<evidence type="ECO:0000313" key="1">
    <source>
        <dbReference type="EMBL" id="SOE16497.1"/>
    </source>
</evidence>
<organism evidence="1 2">
    <name type="scientific">Hoeflea halophila</name>
    <dbReference type="NCBI Taxonomy" id="714899"/>
    <lineage>
        <taxon>Bacteria</taxon>
        <taxon>Pseudomonadati</taxon>
        <taxon>Pseudomonadota</taxon>
        <taxon>Alphaproteobacteria</taxon>
        <taxon>Hyphomicrobiales</taxon>
        <taxon>Rhizobiaceae</taxon>
        <taxon>Hoeflea</taxon>
    </lineage>
</organism>
<dbReference type="GO" id="GO:0016853">
    <property type="term" value="F:isomerase activity"/>
    <property type="evidence" value="ECO:0007669"/>
    <property type="project" value="UniProtKB-KW"/>
</dbReference>
<dbReference type="InterPro" id="IPR026286">
    <property type="entry name" value="MaiA/AMDase"/>
</dbReference>
<dbReference type="EMBL" id="OCPC01000001">
    <property type="protein sequence ID" value="SOE16497.1"/>
    <property type="molecule type" value="Genomic_DNA"/>
</dbReference>
<dbReference type="OrthoDB" id="9816064at2"/>
<dbReference type="InterPro" id="IPR053714">
    <property type="entry name" value="Iso_Racemase_Enz_sf"/>
</dbReference>
<reference evidence="2" key="1">
    <citation type="submission" date="2017-08" db="EMBL/GenBank/DDBJ databases">
        <authorList>
            <person name="Varghese N."/>
            <person name="Submissions S."/>
        </authorList>
    </citation>
    <scope>NUCLEOTIDE SEQUENCE [LARGE SCALE GENOMIC DNA]</scope>
    <source>
        <strain evidence="2">KCTC 23107</strain>
    </source>
</reference>